<evidence type="ECO:0000256" key="1">
    <source>
        <dbReference type="SAM" id="Phobius"/>
    </source>
</evidence>
<dbReference type="EMBL" id="SMKW01000004">
    <property type="protein sequence ID" value="TDD55227.1"/>
    <property type="molecule type" value="Genomic_DNA"/>
</dbReference>
<protein>
    <recommendedName>
        <fullName evidence="4">DUF1440 domain-containing protein</fullName>
    </recommendedName>
</protein>
<dbReference type="AlphaFoldDB" id="A0A4V2YNQ4"/>
<keyword evidence="3" id="KW-1185">Reference proteome</keyword>
<feature type="transmembrane region" description="Helical" evidence="1">
    <location>
        <begin position="96"/>
        <end position="115"/>
    </location>
</feature>
<sequence>MSAEAVPVTSMPVRMAMSVAGGLIAGVAFIALNSWFATSTGMDPFAPFKMIATLAQGPPPESGTVWIGMAIHLVLSILFGILFAAITQGWAGGRTVAALGLLYGGVLYVINFQVLSRFVEYWSAFHTSANQPFELAAHLVFGAVLALFLIPFGRYLQPRTNAE</sequence>
<keyword evidence="1" id="KW-1133">Transmembrane helix</keyword>
<gene>
    <name evidence="2" type="ORF">E1288_05350</name>
</gene>
<organism evidence="2 3">
    <name type="scientific">Saccharopolyspora elongata</name>
    <dbReference type="NCBI Taxonomy" id="2530387"/>
    <lineage>
        <taxon>Bacteria</taxon>
        <taxon>Bacillati</taxon>
        <taxon>Actinomycetota</taxon>
        <taxon>Actinomycetes</taxon>
        <taxon>Pseudonocardiales</taxon>
        <taxon>Pseudonocardiaceae</taxon>
        <taxon>Saccharopolyspora</taxon>
    </lineage>
</organism>
<name>A0A4V2YNQ4_9PSEU</name>
<evidence type="ECO:0000313" key="3">
    <source>
        <dbReference type="Proteomes" id="UP000294947"/>
    </source>
</evidence>
<dbReference type="Proteomes" id="UP000294947">
    <property type="component" value="Unassembled WGS sequence"/>
</dbReference>
<accession>A0A4V2YNQ4</accession>
<evidence type="ECO:0000313" key="2">
    <source>
        <dbReference type="EMBL" id="TDD55227.1"/>
    </source>
</evidence>
<evidence type="ECO:0008006" key="4">
    <source>
        <dbReference type="Google" id="ProtNLM"/>
    </source>
</evidence>
<reference evidence="2 3" key="1">
    <citation type="submission" date="2019-03" db="EMBL/GenBank/DDBJ databases">
        <title>Draft genome sequences of novel Actinobacteria.</title>
        <authorList>
            <person name="Sahin N."/>
            <person name="Ay H."/>
            <person name="Saygin H."/>
        </authorList>
    </citation>
    <scope>NUCLEOTIDE SEQUENCE [LARGE SCALE GENOMIC DNA]</scope>
    <source>
        <strain evidence="2 3">7K502</strain>
    </source>
</reference>
<feature type="transmembrane region" description="Helical" evidence="1">
    <location>
        <begin position="135"/>
        <end position="156"/>
    </location>
</feature>
<keyword evidence="1" id="KW-0472">Membrane</keyword>
<dbReference type="RefSeq" id="WP_132481631.1">
    <property type="nucleotide sequence ID" value="NZ_SMKW01000004.1"/>
</dbReference>
<dbReference type="OrthoDB" id="5191950at2"/>
<proteinExistence type="predicted"/>
<keyword evidence="1" id="KW-0812">Transmembrane</keyword>
<feature type="transmembrane region" description="Helical" evidence="1">
    <location>
        <begin position="63"/>
        <end position="84"/>
    </location>
</feature>
<comment type="caution">
    <text evidence="2">The sequence shown here is derived from an EMBL/GenBank/DDBJ whole genome shotgun (WGS) entry which is preliminary data.</text>
</comment>